<proteinExistence type="predicted"/>
<evidence type="ECO:0000256" key="1">
    <source>
        <dbReference type="SAM" id="Phobius"/>
    </source>
</evidence>
<keyword evidence="1" id="KW-0812">Transmembrane</keyword>
<name>A0A811V0G0_CERCA</name>
<organism evidence="2 3">
    <name type="scientific">Ceratitis capitata</name>
    <name type="common">Mediterranean fruit fly</name>
    <name type="synonym">Tephritis capitata</name>
    <dbReference type="NCBI Taxonomy" id="7213"/>
    <lineage>
        <taxon>Eukaryota</taxon>
        <taxon>Metazoa</taxon>
        <taxon>Ecdysozoa</taxon>
        <taxon>Arthropoda</taxon>
        <taxon>Hexapoda</taxon>
        <taxon>Insecta</taxon>
        <taxon>Pterygota</taxon>
        <taxon>Neoptera</taxon>
        <taxon>Endopterygota</taxon>
        <taxon>Diptera</taxon>
        <taxon>Brachycera</taxon>
        <taxon>Muscomorpha</taxon>
        <taxon>Tephritoidea</taxon>
        <taxon>Tephritidae</taxon>
        <taxon>Ceratitis</taxon>
        <taxon>Ceratitis</taxon>
    </lineage>
</organism>
<reference evidence="2" key="1">
    <citation type="submission" date="2020-11" db="EMBL/GenBank/DDBJ databases">
        <authorList>
            <person name="Whitehead M."/>
        </authorList>
    </citation>
    <scope>NUCLEOTIDE SEQUENCE</scope>
    <source>
        <strain evidence="2">EGII</strain>
    </source>
</reference>
<dbReference type="EMBL" id="CAJHJT010000034">
    <property type="protein sequence ID" value="CAD7004969.1"/>
    <property type="molecule type" value="Genomic_DNA"/>
</dbReference>
<keyword evidence="1" id="KW-0472">Membrane</keyword>
<keyword evidence="1" id="KW-1133">Transmembrane helix</keyword>
<dbReference type="Proteomes" id="UP000606786">
    <property type="component" value="Unassembled WGS sequence"/>
</dbReference>
<comment type="caution">
    <text evidence="2">The sequence shown here is derived from an EMBL/GenBank/DDBJ whole genome shotgun (WGS) entry which is preliminary data.</text>
</comment>
<keyword evidence="3" id="KW-1185">Reference proteome</keyword>
<dbReference type="AlphaFoldDB" id="A0A811V0G0"/>
<sequence>MPSSSAEEALLRYIIDSIFLFAFMLALIFHSHQTEATYRLDFIWKLQATGFHHQHHHQRHHDCHLCQPCQQYDLATAALSLPTSTQRTENRCGESFKQAKA</sequence>
<feature type="transmembrane region" description="Helical" evidence="1">
    <location>
        <begin position="12"/>
        <end position="29"/>
    </location>
</feature>
<evidence type="ECO:0000313" key="2">
    <source>
        <dbReference type="EMBL" id="CAD7004969.1"/>
    </source>
</evidence>
<gene>
    <name evidence="2" type="ORF">CCAP1982_LOCUS13347</name>
</gene>
<protein>
    <submittedName>
        <fullName evidence="2">(Mediterranean fruit fly) hypothetical protein</fullName>
    </submittedName>
</protein>
<accession>A0A811V0G0</accession>
<evidence type="ECO:0000313" key="3">
    <source>
        <dbReference type="Proteomes" id="UP000606786"/>
    </source>
</evidence>